<name>A0A6A6G871_9PEZI</name>
<sequence length="234" mass="26204">MVHLMARDSRNITHPTGCTKLHGTTLQHSRSSLLAILRPGLAVYREGYEHPVAISIHGGYVHMHHGTGSTAHWTIDPTLNFDTLEGINMGDEIIIGSVITENSRCRLRELSWRQEHKGDFVTLGTLDPLWKKTQRQVGVQAGHIVTASVALTQSKMDGITKKDSLDIARSLTHDQTLMEFLEGSWGFQVSMCPGVARRVSLRAMVTDLILLFATRHCTTKLRGINWWISNCSRR</sequence>
<keyword evidence="2" id="KW-1185">Reference proteome</keyword>
<evidence type="ECO:0000313" key="1">
    <source>
        <dbReference type="EMBL" id="KAF2221966.1"/>
    </source>
</evidence>
<organism evidence="1 2">
    <name type="scientific">Elsinoe ampelina</name>
    <dbReference type="NCBI Taxonomy" id="302913"/>
    <lineage>
        <taxon>Eukaryota</taxon>
        <taxon>Fungi</taxon>
        <taxon>Dikarya</taxon>
        <taxon>Ascomycota</taxon>
        <taxon>Pezizomycotina</taxon>
        <taxon>Dothideomycetes</taxon>
        <taxon>Dothideomycetidae</taxon>
        <taxon>Myriangiales</taxon>
        <taxon>Elsinoaceae</taxon>
        <taxon>Elsinoe</taxon>
    </lineage>
</organism>
<dbReference type="OrthoDB" id="428577at2759"/>
<evidence type="ECO:0000313" key="2">
    <source>
        <dbReference type="Proteomes" id="UP000799538"/>
    </source>
</evidence>
<dbReference type="EMBL" id="ML992509">
    <property type="protein sequence ID" value="KAF2221966.1"/>
    <property type="molecule type" value="Genomic_DNA"/>
</dbReference>
<accession>A0A6A6G871</accession>
<dbReference type="AlphaFoldDB" id="A0A6A6G871"/>
<reference evidence="2" key="1">
    <citation type="journal article" date="2020" name="Stud. Mycol.">
        <title>101 Dothideomycetes genomes: A test case for predicting lifestyles and emergence of pathogens.</title>
        <authorList>
            <person name="Haridas S."/>
            <person name="Albert R."/>
            <person name="Binder M."/>
            <person name="Bloem J."/>
            <person name="LaButti K."/>
            <person name="Salamov A."/>
            <person name="Andreopoulos B."/>
            <person name="Baker S."/>
            <person name="Barry K."/>
            <person name="Bills G."/>
            <person name="Bluhm B."/>
            <person name="Cannon C."/>
            <person name="Castanera R."/>
            <person name="Culley D."/>
            <person name="Daum C."/>
            <person name="Ezra D."/>
            <person name="Gonzalez J."/>
            <person name="Henrissat B."/>
            <person name="Kuo A."/>
            <person name="Liang C."/>
            <person name="Lipzen A."/>
            <person name="Lutzoni F."/>
            <person name="Magnuson J."/>
            <person name="Mondo S."/>
            <person name="Nolan M."/>
            <person name="Ohm R."/>
            <person name="Pangilinan J."/>
            <person name="Park H.-J."/>
            <person name="Ramirez L."/>
            <person name="Alfaro M."/>
            <person name="Sun H."/>
            <person name="Tritt A."/>
            <person name="Yoshinaga Y."/>
            <person name="Zwiers L.-H."/>
            <person name="Turgeon B."/>
            <person name="Goodwin S."/>
            <person name="Spatafora J."/>
            <person name="Crous P."/>
            <person name="Grigoriev I."/>
        </authorList>
    </citation>
    <scope>NUCLEOTIDE SEQUENCE [LARGE SCALE GENOMIC DNA]</scope>
    <source>
        <strain evidence="2">CECT 20119</strain>
    </source>
</reference>
<dbReference type="Proteomes" id="UP000799538">
    <property type="component" value="Unassembled WGS sequence"/>
</dbReference>
<gene>
    <name evidence="1" type="ORF">BDZ85DRAFT_135438</name>
</gene>
<proteinExistence type="predicted"/>
<protein>
    <submittedName>
        <fullName evidence="1">Uncharacterized protein</fullName>
    </submittedName>
</protein>